<protein>
    <recommendedName>
        <fullName evidence="2">DUF6534 domain-containing protein</fullName>
    </recommendedName>
</protein>
<dbReference type="InterPro" id="IPR045339">
    <property type="entry name" value="DUF6534"/>
</dbReference>
<accession>A0A8H5GI61</accession>
<evidence type="ECO:0000259" key="2">
    <source>
        <dbReference type="Pfam" id="PF20152"/>
    </source>
</evidence>
<keyword evidence="1" id="KW-0812">Transmembrane</keyword>
<dbReference type="EMBL" id="JAACJN010000165">
    <property type="protein sequence ID" value="KAF5365554.1"/>
    <property type="molecule type" value="Genomic_DNA"/>
</dbReference>
<reference evidence="3 4" key="1">
    <citation type="journal article" date="2020" name="ISME J.">
        <title>Uncovering the hidden diversity of litter-decomposition mechanisms in mushroom-forming fungi.</title>
        <authorList>
            <person name="Floudas D."/>
            <person name="Bentzer J."/>
            <person name="Ahren D."/>
            <person name="Johansson T."/>
            <person name="Persson P."/>
            <person name="Tunlid A."/>
        </authorList>
    </citation>
    <scope>NUCLEOTIDE SEQUENCE [LARGE SCALE GENOMIC DNA]</scope>
    <source>
        <strain evidence="3 4">CBS 406.79</strain>
    </source>
</reference>
<keyword evidence="4" id="KW-1185">Reference proteome</keyword>
<keyword evidence="1" id="KW-0472">Membrane</keyword>
<name>A0A8H5GI61_9AGAR</name>
<dbReference type="Pfam" id="PF20152">
    <property type="entry name" value="DUF6534"/>
    <property type="match status" value="1"/>
</dbReference>
<feature type="domain" description="DUF6534" evidence="2">
    <location>
        <begin position="34"/>
        <end position="114"/>
    </location>
</feature>
<dbReference type="Proteomes" id="UP000518752">
    <property type="component" value="Unassembled WGS sequence"/>
</dbReference>
<sequence length="115" mass="12095">MGAGVAGTVQVSRLGNFLNLGGAKTANSLQSAASAVCDIVITVALTVLLRGNNSNMESTNMMMHKISIYAINRGALTAIAAVLNLILFLASPDTFYFFFGLLLSSKLYMNSMLGV</sequence>
<proteinExistence type="predicted"/>
<evidence type="ECO:0000313" key="3">
    <source>
        <dbReference type="EMBL" id="KAF5365554.1"/>
    </source>
</evidence>
<evidence type="ECO:0000256" key="1">
    <source>
        <dbReference type="SAM" id="Phobius"/>
    </source>
</evidence>
<evidence type="ECO:0000313" key="4">
    <source>
        <dbReference type="Proteomes" id="UP000518752"/>
    </source>
</evidence>
<gene>
    <name evidence="3" type="ORF">D9757_010901</name>
</gene>
<feature type="transmembrane region" description="Helical" evidence="1">
    <location>
        <begin position="70"/>
        <end position="89"/>
    </location>
</feature>
<feature type="transmembrane region" description="Helical" evidence="1">
    <location>
        <begin position="29"/>
        <end position="49"/>
    </location>
</feature>
<dbReference type="OrthoDB" id="2803252at2759"/>
<comment type="caution">
    <text evidence="3">The sequence shown here is derived from an EMBL/GenBank/DDBJ whole genome shotgun (WGS) entry which is preliminary data.</text>
</comment>
<organism evidence="3 4">
    <name type="scientific">Collybiopsis confluens</name>
    <dbReference type="NCBI Taxonomy" id="2823264"/>
    <lineage>
        <taxon>Eukaryota</taxon>
        <taxon>Fungi</taxon>
        <taxon>Dikarya</taxon>
        <taxon>Basidiomycota</taxon>
        <taxon>Agaricomycotina</taxon>
        <taxon>Agaricomycetes</taxon>
        <taxon>Agaricomycetidae</taxon>
        <taxon>Agaricales</taxon>
        <taxon>Marasmiineae</taxon>
        <taxon>Omphalotaceae</taxon>
        <taxon>Collybiopsis</taxon>
    </lineage>
</organism>
<dbReference type="AlphaFoldDB" id="A0A8H5GI61"/>
<keyword evidence="1" id="KW-1133">Transmembrane helix</keyword>